<dbReference type="EMBL" id="WMBB01000003">
    <property type="protein sequence ID" value="MTE12648.1"/>
    <property type="molecule type" value="Genomic_DNA"/>
</dbReference>
<dbReference type="GO" id="GO:0000976">
    <property type="term" value="F:transcription cis-regulatory region binding"/>
    <property type="evidence" value="ECO:0007669"/>
    <property type="project" value="TreeGrafter"/>
</dbReference>
<proteinExistence type="predicted"/>
<sequence>MPDEQPLGLRERKKLDTRKALSDAALQLMFERGLENVVREDIAARAGVSVRTFNNYFSGKYDALAYRHLARIRSAVEILRSRPANEPLWESLTAALLQPLEDELAESPGYAPSPTELSEVRKLLAAPETRALLSKGIEDSLVAAIAERSGADPELDLYPRLVAGAVAAAQQAAFEVYVRTAPPVPVTHLLRQALTAFAAGLPQPPA</sequence>
<dbReference type="InterPro" id="IPR001647">
    <property type="entry name" value="HTH_TetR"/>
</dbReference>
<reference evidence="6 7" key="1">
    <citation type="submission" date="2019-11" db="EMBL/GenBank/DDBJ databases">
        <title>Nocardia sp. nov. CT2-14 isolated from soil.</title>
        <authorList>
            <person name="Kanchanasin P."/>
            <person name="Tanasupawat S."/>
            <person name="Yuki M."/>
            <person name="Kudo T."/>
        </authorList>
    </citation>
    <scope>NUCLEOTIDE SEQUENCE [LARGE SCALE GENOMIC DNA]</scope>
    <source>
        <strain evidence="6 7">CT2-14</strain>
    </source>
</reference>
<evidence type="ECO:0000256" key="3">
    <source>
        <dbReference type="ARBA" id="ARBA00023163"/>
    </source>
</evidence>
<evidence type="ECO:0000259" key="5">
    <source>
        <dbReference type="PROSITE" id="PS50977"/>
    </source>
</evidence>
<dbReference type="AlphaFoldDB" id="A0A6I3KUW6"/>
<dbReference type="GO" id="GO:0003700">
    <property type="term" value="F:DNA-binding transcription factor activity"/>
    <property type="evidence" value="ECO:0007669"/>
    <property type="project" value="TreeGrafter"/>
</dbReference>
<keyword evidence="1" id="KW-0805">Transcription regulation</keyword>
<dbReference type="SUPFAM" id="SSF46689">
    <property type="entry name" value="Homeodomain-like"/>
    <property type="match status" value="1"/>
</dbReference>
<dbReference type="Pfam" id="PF17754">
    <property type="entry name" value="TetR_C_14"/>
    <property type="match status" value="1"/>
</dbReference>
<organism evidence="6 7">
    <name type="scientific">Nocardia aurantiaca</name>
    <dbReference type="NCBI Taxonomy" id="2675850"/>
    <lineage>
        <taxon>Bacteria</taxon>
        <taxon>Bacillati</taxon>
        <taxon>Actinomycetota</taxon>
        <taxon>Actinomycetes</taxon>
        <taxon>Mycobacteriales</taxon>
        <taxon>Nocardiaceae</taxon>
        <taxon>Nocardia</taxon>
    </lineage>
</organism>
<dbReference type="PROSITE" id="PS50977">
    <property type="entry name" value="HTH_TETR_2"/>
    <property type="match status" value="1"/>
</dbReference>
<dbReference type="PANTHER" id="PTHR30055:SF238">
    <property type="entry name" value="MYCOFACTOCIN BIOSYNTHESIS TRANSCRIPTIONAL REGULATOR MFTR-RELATED"/>
    <property type="match status" value="1"/>
</dbReference>
<dbReference type="Gene3D" id="1.10.10.60">
    <property type="entry name" value="Homeodomain-like"/>
    <property type="match status" value="1"/>
</dbReference>
<dbReference type="Pfam" id="PF00440">
    <property type="entry name" value="TetR_N"/>
    <property type="match status" value="1"/>
</dbReference>
<evidence type="ECO:0000256" key="1">
    <source>
        <dbReference type="ARBA" id="ARBA00023015"/>
    </source>
</evidence>
<dbReference type="InterPro" id="IPR041347">
    <property type="entry name" value="MftR_C"/>
</dbReference>
<evidence type="ECO:0000313" key="7">
    <source>
        <dbReference type="Proteomes" id="UP000432464"/>
    </source>
</evidence>
<dbReference type="InterPro" id="IPR050109">
    <property type="entry name" value="HTH-type_TetR-like_transc_reg"/>
</dbReference>
<evidence type="ECO:0000256" key="2">
    <source>
        <dbReference type="ARBA" id="ARBA00023125"/>
    </source>
</evidence>
<dbReference type="PANTHER" id="PTHR30055">
    <property type="entry name" value="HTH-TYPE TRANSCRIPTIONAL REGULATOR RUTR"/>
    <property type="match status" value="1"/>
</dbReference>
<dbReference type="RefSeq" id="WP_154787130.1">
    <property type="nucleotide sequence ID" value="NZ_WMBB01000003.1"/>
</dbReference>
<evidence type="ECO:0000313" key="6">
    <source>
        <dbReference type="EMBL" id="MTE12648.1"/>
    </source>
</evidence>
<gene>
    <name evidence="6" type="ORF">GLP40_07645</name>
</gene>
<dbReference type="InterPro" id="IPR009057">
    <property type="entry name" value="Homeodomain-like_sf"/>
</dbReference>
<accession>A0A6I3KUW6</accession>
<dbReference type="Gene3D" id="1.10.357.10">
    <property type="entry name" value="Tetracycline Repressor, domain 2"/>
    <property type="match status" value="1"/>
</dbReference>
<feature type="domain" description="HTH tetR-type" evidence="5">
    <location>
        <begin position="15"/>
        <end position="75"/>
    </location>
</feature>
<keyword evidence="7" id="KW-1185">Reference proteome</keyword>
<name>A0A6I3KUW6_9NOCA</name>
<evidence type="ECO:0000256" key="4">
    <source>
        <dbReference type="PROSITE-ProRule" id="PRU00335"/>
    </source>
</evidence>
<protein>
    <submittedName>
        <fullName evidence="6">TetR family transcriptional regulator</fullName>
    </submittedName>
</protein>
<keyword evidence="2 4" id="KW-0238">DNA-binding</keyword>
<keyword evidence="3" id="KW-0804">Transcription</keyword>
<comment type="caution">
    <text evidence="6">The sequence shown here is derived from an EMBL/GenBank/DDBJ whole genome shotgun (WGS) entry which is preliminary data.</text>
</comment>
<feature type="DNA-binding region" description="H-T-H motif" evidence="4">
    <location>
        <begin position="38"/>
        <end position="57"/>
    </location>
</feature>
<dbReference type="Proteomes" id="UP000432464">
    <property type="component" value="Unassembled WGS sequence"/>
</dbReference>